<evidence type="ECO:0000313" key="2">
    <source>
        <dbReference type="Proteomes" id="UP001651880"/>
    </source>
</evidence>
<sequence length="316" mass="37496">MANTNLENFFEQIWDKKIDLSEADFNLKTLTAILYLGRYQINRGDDRITFNFHQIRELLNLDDSVTINQQIEKAIFQLYFKPFKYYKLIGNCSWYVRVIRIIMKSSDDTDFKKEWGVIIDSVLLEHIFQSYFKKILIPNQFFLNYHLLSDEAIKLYFSMTLQEQLAGNKEWRIDEIMNFASIGKSTFYRIIKNIIQFDLIRKHAGSRRTQEKAIYRINKNLKHNNGYTPFEIETINNMLNNAEKKLTNGEIKLYSYLCYLTGGKGEIKKSQAEIGRLIGRKRNTISELTDVLHEKGYIMKETYIGEDNQTRCRYII</sequence>
<accession>A0ABT1NJF7</accession>
<comment type="caution">
    <text evidence="1">The sequence shown here is derived from an EMBL/GenBank/DDBJ whole genome shotgun (WGS) entry which is preliminary data.</text>
</comment>
<evidence type="ECO:0000313" key="1">
    <source>
        <dbReference type="EMBL" id="MCQ1531395.1"/>
    </source>
</evidence>
<gene>
    <name evidence="1" type="ORF">LJD61_17890</name>
</gene>
<dbReference type="RefSeq" id="WP_255228926.1">
    <property type="nucleotide sequence ID" value="NZ_JAJEKE010000022.1"/>
</dbReference>
<dbReference type="EMBL" id="JAJEKE010000022">
    <property type="protein sequence ID" value="MCQ1531395.1"/>
    <property type="molecule type" value="Genomic_DNA"/>
</dbReference>
<keyword evidence="2" id="KW-1185">Reference proteome</keyword>
<organism evidence="1 2">
    <name type="scientific">Lutispora saccharofermentans</name>
    <dbReference type="NCBI Taxonomy" id="3024236"/>
    <lineage>
        <taxon>Bacteria</taxon>
        <taxon>Bacillati</taxon>
        <taxon>Bacillota</taxon>
        <taxon>Clostridia</taxon>
        <taxon>Lutisporales</taxon>
        <taxon>Lutisporaceae</taxon>
        <taxon>Lutispora</taxon>
    </lineage>
</organism>
<dbReference type="Proteomes" id="UP001651880">
    <property type="component" value="Unassembled WGS sequence"/>
</dbReference>
<proteinExistence type="predicted"/>
<name>A0ABT1NJF7_9FIRM</name>
<reference evidence="1 2" key="1">
    <citation type="submission" date="2021-10" db="EMBL/GenBank/DDBJ databases">
        <title>Lutispora strain m25 sp. nov., a thermophilic, non-spore-forming bacterium isolated from a lab-scale methanogenic bioreactor digesting anaerobic sludge.</title>
        <authorList>
            <person name="El Houari A."/>
            <person name="Mcdonald J."/>
        </authorList>
    </citation>
    <scope>NUCLEOTIDE SEQUENCE [LARGE SCALE GENOMIC DNA]</scope>
    <source>
        <strain evidence="2">m25</strain>
    </source>
</reference>
<protein>
    <submittedName>
        <fullName evidence="1">Uncharacterized protein</fullName>
    </submittedName>
</protein>